<dbReference type="GO" id="GO:0003964">
    <property type="term" value="F:RNA-directed DNA polymerase activity"/>
    <property type="evidence" value="ECO:0007669"/>
    <property type="project" value="UniProtKB-KW"/>
</dbReference>
<gene>
    <name evidence="1" type="ORF">C3747_415g37</name>
</gene>
<organism evidence="1 2">
    <name type="scientific">Trypanosoma cruzi</name>
    <dbReference type="NCBI Taxonomy" id="5693"/>
    <lineage>
        <taxon>Eukaryota</taxon>
        <taxon>Discoba</taxon>
        <taxon>Euglenozoa</taxon>
        <taxon>Kinetoplastea</taxon>
        <taxon>Metakinetoplastina</taxon>
        <taxon>Trypanosomatida</taxon>
        <taxon>Trypanosomatidae</taxon>
        <taxon>Trypanosoma</taxon>
        <taxon>Schizotrypanum</taxon>
    </lineage>
</organism>
<keyword evidence="1" id="KW-0695">RNA-directed DNA polymerase</keyword>
<sequence length="69" mass="8215">MALRRLLWLWTPRPHQHACRSMRTTTMQLAHPIHEVEHNRTITSKRTFPRRAVLEASSTADPIGLRWCW</sequence>
<dbReference type="Proteomes" id="UP000246078">
    <property type="component" value="Unassembled WGS sequence"/>
</dbReference>
<proteinExistence type="predicted"/>
<reference evidence="1 2" key="1">
    <citation type="journal article" date="2018" name="Microb. Genom.">
        <title>Expanding an expanded genome: long-read sequencing of Trypanosoma cruzi.</title>
        <authorList>
            <person name="Berna L."/>
            <person name="Rodriguez M."/>
            <person name="Chiribao M.L."/>
            <person name="Parodi-Talice A."/>
            <person name="Pita S."/>
            <person name="Rijo G."/>
            <person name="Alvarez-Valin F."/>
            <person name="Robello C."/>
        </authorList>
    </citation>
    <scope>NUCLEOTIDE SEQUENCE [LARGE SCALE GENOMIC DNA]</scope>
    <source>
        <strain evidence="1 2">TCC</strain>
    </source>
</reference>
<dbReference type="AlphaFoldDB" id="A0A2V2V3D2"/>
<name>A0A2V2V3D2_TRYCR</name>
<comment type="caution">
    <text evidence="1">The sequence shown here is derived from an EMBL/GenBank/DDBJ whole genome shotgun (WGS) entry which is preliminary data.</text>
</comment>
<accession>A0A2V2V3D2</accession>
<dbReference type="VEuPathDB" id="TriTrypDB:C4B63_153g15"/>
<dbReference type="EMBL" id="PRFC01000415">
    <property type="protein sequence ID" value="PWU88913.1"/>
    <property type="molecule type" value="Genomic_DNA"/>
</dbReference>
<dbReference type="VEuPathDB" id="TriTrypDB:C3747_415g37"/>
<protein>
    <submittedName>
        <fullName evidence="1">Putative reverse transcriptase (RNA-dependent DNA polymerase)</fullName>
    </submittedName>
</protein>
<evidence type="ECO:0000313" key="2">
    <source>
        <dbReference type="Proteomes" id="UP000246078"/>
    </source>
</evidence>
<keyword evidence="1" id="KW-0808">Transferase</keyword>
<evidence type="ECO:0000313" key="1">
    <source>
        <dbReference type="EMBL" id="PWU88913.1"/>
    </source>
</evidence>
<keyword evidence="1" id="KW-0548">Nucleotidyltransferase</keyword>